<evidence type="ECO:0000313" key="2">
    <source>
        <dbReference type="EMBL" id="KAK6729476.1"/>
    </source>
</evidence>
<dbReference type="EMBL" id="JAVFWL010000001">
    <property type="protein sequence ID" value="KAK6729476.1"/>
    <property type="molecule type" value="Genomic_DNA"/>
</dbReference>
<feature type="region of interest" description="Disordered" evidence="1">
    <location>
        <begin position="42"/>
        <end position="90"/>
    </location>
</feature>
<keyword evidence="3" id="KW-1185">Reference proteome</keyword>
<evidence type="ECO:0000256" key="1">
    <source>
        <dbReference type="SAM" id="MobiDB-lite"/>
    </source>
</evidence>
<accession>A0ABR1BWN1</accession>
<sequence length="170" mass="17981">MLPYPTDTSVVSLSQFVLVKEDSPNLFHCSFNPTSGRFLPSGNKVIDSAETTRRRSTTTTTTTTTPTTPTPTTTTPVSTTTTPLSTTTTTIPATTTSTNSPCDGYKCAPADTCHMITPNCVTCTPVPYCLPPTCNTVCPKCASNEKCILFTNATICPRAPCCPSPTCVPL</sequence>
<reference evidence="2 3" key="1">
    <citation type="submission" date="2023-08" db="EMBL/GenBank/DDBJ databases">
        <title>A Necator americanus chromosomal reference genome.</title>
        <authorList>
            <person name="Ilik V."/>
            <person name="Petrzelkova K.J."/>
            <person name="Pardy F."/>
            <person name="Fuh T."/>
            <person name="Niatou-Singa F.S."/>
            <person name="Gouil Q."/>
            <person name="Baker L."/>
            <person name="Ritchie M.E."/>
            <person name="Jex A.R."/>
            <person name="Gazzola D."/>
            <person name="Li H."/>
            <person name="Toshio Fujiwara R."/>
            <person name="Zhan B."/>
            <person name="Aroian R.V."/>
            <person name="Pafco B."/>
            <person name="Schwarz E.M."/>
        </authorList>
    </citation>
    <scope>NUCLEOTIDE SEQUENCE [LARGE SCALE GENOMIC DNA]</scope>
    <source>
        <strain evidence="2 3">Aroian</strain>
        <tissue evidence="2">Whole animal</tissue>
    </source>
</reference>
<comment type="caution">
    <text evidence="2">The sequence shown here is derived from an EMBL/GenBank/DDBJ whole genome shotgun (WGS) entry which is preliminary data.</text>
</comment>
<proteinExistence type="predicted"/>
<feature type="compositionally biased region" description="Low complexity" evidence="1">
    <location>
        <begin position="57"/>
        <end position="90"/>
    </location>
</feature>
<name>A0ABR1BWN1_NECAM</name>
<organism evidence="2 3">
    <name type="scientific">Necator americanus</name>
    <name type="common">Human hookworm</name>
    <dbReference type="NCBI Taxonomy" id="51031"/>
    <lineage>
        <taxon>Eukaryota</taxon>
        <taxon>Metazoa</taxon>
        <taxon>Ecdysozoa</taxon>
        <taxon>Nematoda</taxon>
        <taxon>Chromadorea</taxon>
        <taxon>Rhabditida</taxon>
        <taxon>Rhabditina</taxon>
        <taxon>Rhabditomorpha</taxon>
        <taxon>Strongyloidea</taxon>
        <taxon>Ancylostomatidae</taxon>
        <taxon>Bunostominae</taxon>
        <taxon>Necator</taxon>
    </lineage>
</organism>
<protein>
    <submittedName>
        <fullName evidence="2">Uncharacterized protein</fullName>
    </submittedName>
</protein>
<gene>
    <name evidence="2" type="primary">Necator_chrI.g2620</name>
    <name evidence="2" type="ORF">RB195_006492</name>
</gene>
<evidence type="ECO:0000313" key="3">
    <source>
        <dbReference type="Proteomes" id="UP001303046"/>
    </source>
</evidence>
<dbReference type="Proteomes" id="UP001303046">
    <property type="component" value="Unassembled WGS sequence"/>
</dbReference>